<dbReference type="AlphaFoldDB" id="A0A4V1IWK2"/>
<proteinExistence type="predicted"/>
<protein>
    <recommendedName>
        <fullName evidence="5">Ion transport domain-containing protein</fullName>
    </recommendedName>
</protein>
<gene>
    <name evidence="3" type="ORF">THASP1DRAFT_30347</name>
</gene>
<dbReference type="STRING" id="78915.A0A4V1IWK2"/>
<dbReference type="EMBL" id="KZ992666">
    <property type="protein sequence ID" value="RKP07849.1"/>
    <property type="molecule type" value="Genomic_DNA"/>
</dbReference>
<keyword evidence="2" id="KW-0472">Membrane</keyword>
<feature type="transmembrane region" description="Helical" evidence="2">
    <location>
        <begin position="121"/>
        <end position="142"/>
    </location>
</feature>
<evidence type="ECO:0000313" key="3">
    <source>
        <dbReference type="EMBL" id="RKP07849.1"/>
    </source>
</evidence>
<evidence type="ECO:0000313" key="4">
    <source>
        <dbReference type="Proteomes" id="UP000271241"/>
    </source>
</evidence>
<reference evidence="4" key="1">
    <citation type="journal article" date="2018" name="Nat. Microbiol.">
        <title>Leveraging single-cell genomics to expand the fungal tree of life.</title>
        <authorList>
            <person name="Ahrendt S.R."/>
            <person name="Quandt C.A."/>
            <person name="Ciobanu D."/>
            <person name="Clum A."/>
            <person name="Salamov A."/>
            <person name="Andreopoulos B."/>
            <person name="Cheng J.F."/>
            <person name="Woyke T."/>
            <person name="Pelin A."/>
            <person name="Henrissat B."/>
            <person name="Reynolds N.K."/>
            <person name="Benny G.L."/>
            <person name="Smith M.E."/>
            <person name="James T.Y."/>
            <person name="Grigoriev I.V."/>
        </authorList>
    </citation>
    <scope>NUCLEOTIDE SEQUENCE [LARGE SCALE GENOMIC DNA]</scope>
    <source>
        <strain evidence="4">RSA 1356</strain>
    </source>
</reference>
<feature type="transmembrane region" description="Helical" evidence="2">
    <location>
        <begin position="91"/>
        <end position="109"/>
    </location>
</feature>
<keyword evidence="4" id="KW-1185">Reference proteome</keyword>
<sequence length="201" mass="22282">MFGGIRFDFLEDSNYGDQSWANRVRHARFYVWVYGIGLAVAALAWIMSFVESCGSTLFSTLVTISVFAVPVESLVRLLALGRRFFVSVMDVVDLTLGVIMTILVAIAVWSECTVGRHRLAALMAAICLGRNGIQLIRLLMAIRKDRRNRSAREATIEFADVRGYSMESDRGDGDFALGDSEDEQDDAGRRTRPTHTGAHAV</sequence>
<dbReference type="PANTHER" id="PTHR38483">
    <property type="entry name" value="CHROMOSOME 1, WHOLE GENOME SHOTGUN SEQUENCE"/>
    <property type="match status" value="1"/>
</dbReference>
<dbReference type="OrthoDB" id="429183at2759"/>
<feature type="transmembrane region" description="Helical" evidence="2">
    <location>
        <begin position="29"/>
        <end position="50"/>
    </location>
</feature>
<evidence type="ECO:0000256" key="2">
    <source>
        <dbReference type="SAM" id="Phobius"/>
    </source>
</evidence>
<feature type="region of interest" description="Disordered" evidence="1">
    <location>
        <begin position="171"/>
        <end position="201"/>
    </location>
</feature>
<dbReference type="PANTHER" id="PTHR38483:SF1">
    <property type="entry name" value="ION TRANSPORT DOMAIN-CONTAINING PROTEIN"/>
    <property type="match status" value="1"/>
</dbReference>
<evidence type="ECO:0000256" key="1">
    <source>
        <dbReference type="SAM" id="MobiDB-lite"/>
    </source>
</evidence>
<name>A0A4V1IWK2_9FUNG</name>
<organism evidence="3 4">
    <name type="scientific">Thamnocephalis sphaerospora</name>
    <dbReference type="NCBI Taxonomy" id="78915"/>
    <lineage>
        <taxon>Eukaryota</taxon>
        <taxon>Fungi</taxon>
        <taxon>Fungi incertae sedis</taxon>
        <taxon>Zoopagomycota</taxon>
        <taxon>Zoopagomycotina</taxon>
        <taxon>Zoopagomycetes</taxon>
        <taxon>Zoopagales</taxon>
        <taxon>Sigmoideomycetaceae</taxon>
        <taxon>Thamnocephalis</taxon>
    </lineage>
</organism>
<dbReference type="Proteomes" id="UP000271241">
    <property type="component" value="Unassembled WGS sequence"/>
</dbReference>
<evidence type="ECO:0008006" key="5">
    <source>
        <dbReference type="Google" id="ProtNLM"/>
    </source>
</evidence>
<accession>A0A4V1IWK2</accession>
<feature type="transmembrane region" description="Helical" evidence="2">
    <location>
        <begin position="56"/>
        <end position="79"/>
    </location>
</feature>
<keyword evidence="2" id="KW-0812">Transmembrane</keyword>
<keyword evidence="2" id="KW-1133">Transmembrane helix</keyword>